<proteinExistence type="predicted"/>
<dbReference type="EMBL" id="JAXARY010000001">
    <property type="protein sequence ID" value="MDX8126231.1"/>
    <property type="molecule type" value="Genomic_DNA"/>
</dbReference>
<protein>
    <submittedName>
        <fullName evidence="1">Uncharacterized protein</fullName>
    </submittedName>
</protein>
<evidence type="ECO:0000313" key="2">
    <source>
        <dbReference type="Proteomes" id="UP001284537"/>
    </source>
</evidence>
<gene>
    <name evidence="1" type="ORF">QLH52_02990</name>
</gene>
<dbReference type="RefSeq" id="WP_033157124.1">
    <property type="nucleotide sequence ID" value="NZ_JAXARY010000001.1"/>
</dbReference>
<keyword evidence="2" id="KW-1185">Reference proteome</keyword>
<name>A0ABU4U9Z2_9GAMM</name>
<dbReference type="Proteomes" id="UP001284537">
    <property type="component" value="Unassembled WGS sequence"/>
</dbReference>
<accession>A0ABU4U9Z2</accession>
<comment type="caution">
    <text evidence="1">The sequence shown here is derived from an EMBL/GenBank/DDBJ whole genome shotgun (WGS) entry which is preliminary data.</text>
</comment>
<reference evidence="1 2" key="1">
    <citation type="submission" date="2023-11" db="EMBL/GenBank/DDBJ databases">
        <authorList>
            <person name="Ouyang M.-Y."/>
        </authorList>
    </citation>
    <scope>NUCLEOTIDE SEQUENCE [LARGE SCALE GENOMIC DNA]</scope>
    <source>
        <strain evidence="1 2">OY6</strain>
    </source>
</reference>
<sequence length="84" mass="9403">MDTKIYKGRSNVSGAIALNDGYFITADDEDNELSVFDHLTRNPADLEELNIQAAFFFPNNENQIVLLSDESEDKKSFQCVSVAL</sequence>
<organism evidence="1 2">
    <name type="scientific">Methylomonas defluvii</name>
    <dbReference type="NCBI Taxonomy" id="3045149"/>
    <lineage>
        <taxon>Bacteria</taxon>
        <taxon>Pseudomonadati</taxon>
        <taxon>Pseudomonadota</taxon>
        <taxon>Gammaproteobacteria</taxon>
        <taxon>Methylococcales</taxon>
        <taxon>Methylococcaceae</taxon>
        <taxon>Methylomonas</taxon>
    </lineage>
</organism>
<evidence type="ECO:0000313" key="1">
    <source>
        <dbReference type="EMBL" id="MDX8126231.1"/>
    </source>
</evidence>